<protein>
    <submittedName>
        <fullName evidence="2">Uncharacterized protein</fullName>
    </submittedName>
</protein>
<organism evidence="2 3">
    <name type="scientific">Streptomyces malaysiensis</name>
    <dbReference type="NCBI Taxonomy" id="92644"/>
    <lineage>
        <taxon>Bacteria</taxon>
        <taxon>Bacillati</taxon>
        <taxon>Actinomycetota</taxon>
        <taxon>Actinomycetes</taxon>
        <taxon>Kitasatosporales</taxon>
        <taxon>Streptomycetaceae</taxon>
        <taxon>Streptomyces</taxon>
        <taxon>Streptomyces violaceusniger group</taxon>
    </lineage>
</organism>
<evidence type="ECO:0000313" key="2">
    <source>
        <dbReference type="EMBL" id="QPI57254.1"/>
    </source>
</evidence>
<proteinExistence type="predicted"/>
<gene>
    <name evidence="2" type="ORF">I1A49_22140</name>
</gene>
<evidence type="ECO:0000256" key="1">
    <source>
        <dbReference type="SAM" id="MobiDB-lite"/>
    </source>
</evidence>
<name>A0ABX6W700_STRMQ</name>
<sequence>MQNPLVLEKLRVLDVGMPPSGGGWKRYPAAESAVPRTPEQPTHTAKRERE</sequence>
<dbReference type="Proteomes" id="UP000663421">
    <property type="component" value="Chromosome"/>
</dbReference>
<dbReference type="EMBL" id="CP065050">
    <property type="protein sequence ID" value="QPI57254.1"/>
    <property type="molecule type" value="Genomic_DNA"/>
</dbReference>
<evidence type="ECO:0000313" key="3">
    <source>
        <dbReference type="Proteomes" id="UP000663421"/>
    </source>
</evidence>
<reference evidence="2 3" key="1">
    <citation type="submission" date="2020-11" db="EMBL/GenBank/DDBJ databases">
        <title>Complete genome sequence unveiled secondary metabolic potentials in Streptomyces solisilvae HNM0141.</title>
        <authorList>
            <person name="Huang X."/>
        </authorList>
    </citation>
    <scope>NUCLEOTIDE SEQUENCE [LARGE SCALE GENOMIC DNA]</scope>
    <source>
        <strain evidence="2 3">HNM0141</strain>
    </source>
</reference>
<accession>A0ABX6W700</accession>
<feature type="region of interest" description="Disordered" evidence="1">
    <location>
        <begin position="15"/>
        <end position="50"/>
    </location>
</feature>
<keyword evidence="3" id="KW-1185">Reference proteome</keyword>